<keyword evidence="2" id="KW-1185">Reference proteome</keyword>
<dbReference type="Proteomes" id="UP000295110">
    <property type="component" value="Unassembled WGS sequence"/>
</dbReference>
<organism evidence="1 2">
    <name type="scientific">Roseateles saccharophilus</name>
    <name type="common">Pseudomonas saccharophila</name>
    <dbReference type="NCBI Taxonomy" id="304"/>
    <lineage>
        <taxon>Bacteria</taxon>
        <taxon>Pseudomonadati</taxon>
        <taxon>Pseudomonadota</taxon>
        <taxon>Betaproteobacteria</taxon>
        <taxon>Burkholderiales</taxon>
        <taxon>Sphaerotilaceae</taxon>
        <taxon>Roseateles</taxon>
    </lineage>
</organism>
<evidence type="ECO:0000313" key="1">
    <source>
        <dbReference type="EMBL" id="TCU88372.1"/>
    </source>
</evidence>
<dbReference type="AlphaFoldDB" id="A0A4R3UIG4"/>
<name>A0A4R3UIG4_ROSSA</name>
<protein>
    <submittedName>
        <fullName evidence="1">Uncharacterized protein</fullName>
    </submittedName>
</protein>
<gene>
    <name evidence="1" type="ORF">EV671_104043</name>
</gene>
<evidence type="ECO:0000313" key="2">
    <source>
        <dbReference type="Proteomes" id="UP000295110"/>
    </source>
</evidence>
<sequence length="99" mass="11731">MLARREAEEFQRREQQGLGKPIISSEFHEHRVVAVGGTVHFSKKWKTFHDFLNDYPKIVLGKDWWMAEVAKPPEARHRILTWAFRSYEHFKAHVMTVAV</sequence>
<reference evidence="1 2" key="1">
    <citation type="submission" date="2019-03" db="EMBL/GenBank/DDBJ databases">
        <title>Genomic Encyclopedia of Type Strains, Phase IV (KMG-IV): sequencing the most valuable type-strain genomes for metagenomic binning, comparative biology and taxonomic classification.</title>
        <authorList>
            <person name="Goeker M."/>
        </authorList>
    </citation>
    <scope>NUCLEOTIDE SEQUENCE [LARGE SCALE GENOMIC DNA]</scope>
    <source>
        <strain evidence="1 2">DSM 654</strain>
    </source>
</reference>
<proteinExistence type="predicted"/>
<accession>A0A4R3UIG4</accession>
<comment type="caution">
    <text evidence="1">The sequence shown here is derived from an EMBL/GenBank/DDBJ whole genome shotgun (WGS) entry which is preliminary data.</text>
</comment>
<dbReference type="EMBL" id="SMBU01000040">
    <property type="protein sequence ID" value="TCU88372.1"/>
    <property type="molecule type" value="Genomic_DNA"/>
</dbReference>